<dbReference type="OrthoDB" id="9792626at2"/>
<dbReference type="EMBL" id="AOLV01000010">
    <property type="protein sequence ID" value="EPX86241.1"/>
    <property type="molecule type" value="Genomic_DNA"/>
</dbReference>
<dbReference type="RefSeq" id="WP_021097149.1">
    <property type="nucleotide sequence ID" value="NZ_KE557320.1"/>
</dbReference>
<dbReference type="GO" id="GO:0004462">
    <property type="term" value="F:lactoylglutathione lyase activity"/>
    <property type="evidence" value="ECO:0007669"/>
    <property type="project" value="InterPro"/>
</dbReference>
<feature type="domain" description="VOC" evidence="2">
    <location>
        <begin position="166"/>
        <end position="270"/>
    </location>
</feature>
<dbReference type="Proteomes" id="UP000015346">
    <property type="component" value="Unassembled WGS sequence"/>
</dbReference>
<dbReference type="HOGENOM" id="CLU_059557_0_0_5"/>
<dbReference type="InterPro" id="IPR037523">
    <property type="entry name" value="VOC_core"/>
</dbReference>
<dbReference type="AlphaFoldDB" id="S9QXZ0"/>
<dbReference type="PROSITE" id="PS00934">
    <property type="entry name" value="GLYOXALASE_I_1"/>
    <property type="match status" value="1"/>
</dbReference>
<comment type="caution">
    <text evidence="3">The sequence shown here is derived from an EMBL/GenBank/DDBJ whole genome shotgun (WGS) entry which is preliminary data.</text>
</comment>
<evidence type="ECO:0000256" key="1">
    <source>
        <dbReference type="ARBA" id="ARBA00022723"/>
    </source>
</evidence>
<dbReference type="InterPro" id="IPR029068">
    <property type="entry name" value="Glyas_Bleomycin-R_OHBP_Dase"/>
</dbReference>
<evidence type="ECO:0000313" key="3">
    <source>
        <dbReference type="EMBL" id="EPX86241.1"/>
    </source>
</evidence>
<proteinExistence type="predicted"/>
<dbReference type="Gene3D" id="3.10.180.10">
    <property type="entry name" value="2,3-Dihydroxybiphenyl 1,2-Dioxygenase, domain 1"/>
    <property type="match status" value="2"/>
</dbReference>
<protein>
    <submittedName>
        <fullName evidence="3">Putative ring-cleavage extradiol dioxygenase</fullName>
    </submittedName>
</protein>
<evidence type="ECO:0000259" key="2">
    <source>
        <dbReference type="PROSITE" id="PS51819"/>
    </source>
</evidence>
<gene>
    <name evidence="3" type="ORF">ruthe_01051</name>
</gene>
<keyword evidence="4" id="KW-1185">Reference proteome</keyword>
<dbReference type="STRING" id="1123069.ruthe_01051"/>
<dbReference type="Pfam" id="PF00903">
    <property type="entry name" value="Glyoxalase"/>
    <property type="match status" value="2"/>
</dbReference>
<reference evidence="3 4" key="1">
    <citation type="journal article" date="2013" name="Stand. Genomic Sci.">
        <title>Genome sequence of the reddish-pigmented Rubellimicrobium thermophilum type strain (DSM 16684(T)), a member of the Roseobacter clade.</title>
        <authorList>
            <person name="Fiebig A."/>
            <person name="Riedel T."/>
            <person name="Gronow S."/>
            <person name="Petersen J."/>
            <person name="Klenk H.P."/>
            <person name="Goker M."/>
        </authorList>
    </citation>
    <scope>NUCLEOTIDE SEQUENCE [LARGE SCALE GENOMIC DNA]</scope>
    <source>
        <strain evidence="3 4">DSM 16684</strain>
    </source>
</reference>
<evidence type="ECO:0000313" key="4">
    <source>
        <dbReference type="Proteomes" id="UP000015346"/>
    </source>
</evidence>
<feature type="domain" description="VOC" evidence="2">
    <location>
        <begin position="9"/>
        <end position="125"/>
    </location>
</feature>
<dbReference type="GO" id="GO:0046872">
    <property type="term" value="F:metal ion binding"/>
    <property type="evidence" value="ECO:0007669"/>
    <property type="project" value="UniProtKB-KW"/>
</dbReference>
<sequence length="270" mass="28335">MSTASAPIEIGRVALTVNDLAAVRSFYERAIGLATLSQDGAGATLGAGGRALIELRADPHARRAAPQEAGLFHTAFLLPSRAALGRWLRHAVTAGLRIEGASDHLVSEAVYLSDPEGNGIEVYADRPRDVWPRANDRIRMATEPLDADAVLRAADGPWTGAPDGTVIGHVHLRVGDLDRAESFYGGILGFDVTTRYPGAVFLGAGGYHHHVGANVWASRGAGPRALPSTGLAELEILADGTALPAILARTEGADRLADPWGTPVALRARP</sequence>
<dbReference type="PANTHER" id="PTHR43279">
    <property type="entry name" value="CATECHOL-2,3-DIOXYGENASE"/>
    <property type="match status" value="1"/>
</dbReference>
<accession>S9QXZ0</accession>
<dbReference type="CDD" id="cd16359">
    <property type="entry name" value="VOC_BsCatE_like_C"/>
    <property type="match status" value="1"/>
</dbReference>
<dbReference type="PANTHER" id="PTHR43279:SF1">
    <property type="entry name" value="CATECHOL-2,3-DIOXYGENASE"/>
    <property type="match status" value="1"/>
</dbReference>
<name>S9QXZ0_9RHOB</name>
<keyword evidence="3" id="KW-0560">Oxidoreductase</keyword>
<keyword evidence="1" id="KW-0479">Metal-binding</keyword>
<dbReference type="GO" id="GO:0051213">
    <property type="term" value="F:dioxygenase activity"/>
    <property type="evidence" value="ECO:0007669"/>
    <property type="project" value="UniProtKB-KW"/>
</dbReference>
<dbReference type="PROSITE" id="PS51819">
    <property type="entry name" value="VOC"/>
    <property type="match status" value="2"/>
</dbReference>
<dbReference type="InterPro" id="IPR018146">
    <property type="entry name" value="Glyoxalase_1_CS"/>
</dbReference>
<dbReference type="PATRIC" id="fig|1123069.3.peg.1024"/>
<dbReference type="InterPro" id="IPR004360">
    <property type="entry name" value="Glyas_Fos-R_dOase_dom"/>
</dbReference>
<keyword evidence="3" id="KW-0223">Dioxygenase</keyword>
<organism evidence="3 4">
    <name type="scientific">Rubellimicrobium thermophilum DSM 16684</name>
    <dbReference type="NCBI Taxonomy" id="1123069"/>
    <lineage>
        <taxon>Bacteria</taxon>
        <taxon>Pseudomonadati</taxon>
        <taxon>Pseudomonadota</taxon>
        <taxon>Alphaproteobacteria</taxon>
        <taxon>Rhodobacterales</taxon>
        <taxon>Roseobacteraceae</taxon>
        <taxon>Rubellimicrobium</taxon>
    </lineage>
</organism>
<dbReference type="SUPFAM" id="SSF54593">
    <property type="entry name" value="Glyoxalase/Bleomycin resistance protein/Dihydroxybiphenyl dioxygenase"/>
    <property type="match status" value="2"/>
</dbReference>